<proteinExistence type="inferred from homology"/>
<evidence type="ECO:0000256" key="3">
    <source>
        <dbReference type="ARBA" id="ARBA00022741"/>
    </source>
</evidence>
<feature type="short sequence motif" description="'KMSKS' region" evidence="8">
    <location>
        <begin position="196"/>
        <end position="200"/>
    </location>
</feature>
<keyword evidence="2 8" id="KW-0436">Ligase</keyword>
<comment type="function">
    <text evidence="8">Catalyzes the attachment of tryptophan to tRNA(Trp).</text>
</comment>
<organism evidence="10 11">
    <name type="scientific">Taibaiella soli</name>
    <dbReference type="NCBI Taxonomy" id="1649169"/>
    <lineage>
        <taxon>Bacteria</taxon>
        <taxon>Pseudomonadati</taxon>
        <taxon>Bacteroidota</taxon>
        <taxon>Chitinophagia</taxon>
        <taxon>Chitinophagales</taxon>
        <taxon>Chitinophagaceae</taxon>
        <taxon>Taibaiella</taxon>
    </lineage>
</organism>
<evidence type="ECO:0000313" key="10">
    <source>
        <dbReference type="EMBL" id="PZF71737.1"/>
    </source>
</evidence>
<gene>
    <name evidence="8 10" type="primary">trpS</name>
    <name evidence="10" type="ORF">DN068_16865</name>
</gene>
<feature type="binding site" evidence="8">
    <location>
        <position position="135"/>
    </location>
    <ligand>
        <name>L-tryptophan</name>
        <dbReference type="ChEBI" id="CHEBI:57912"/>
    </ligand>
</feature>
<comment type="subcellular location">
    <subcellularLocation>
        <location evidence="8">Cytoplasm</location>
    </subcellularLocation>
</comment>
<dbReference type="Gene3D" id="3.40.50.620">
    <property type="entry name" value="HUPs"/>
    <property type="match status" value="1"/>
</dbReference>
<keyword evidence="8" id="KW-0963">Cytoplasm</keyword>
<dbReference type="RefSeq" id="WP_111000110.1">
    <property type="nucleotide sequence ID" value="NZ_QKTW01000022.1"/>
</dbReference>
<dbReference type="PRINTS" id="PR01039">
    <property type="entry name" value="TRNASYNTHTRP"/>
</dbReference>
<evidence type="ECO:0000256" key="8">
    <source>
        <dbReference type="HAMAP-Rule" id="MF_00140"/>
    </source>
</evidence>
<dbReference type="SUPFAM" id="SSF52374">
    <property type="entry name" value="Nucleotidylyl transferase"/>
    <property type="match status" value="1"/>
</dbReference>
<evidence type="ECO:0000256" key="4">
    <source>
        <dbReference type="ARBA" id="ARBA00022840"/>
    </source>
</evidence>
<dbReference type="InterPro" id="IPR024109">
    <property type="entry name" value="Trp-tRNA-ligase_bac-type"/>
</dbReference>
<dbReference type="OrthoDB" id="9801042at2"/>
<feature type="binding site" evidence="8">
    <location>
        <begin position="196"/>
        <end position="200"/>
    </location>
    <ligand>
        <name>ATP</name>
        <dbReference type="ChEBI" id="CHEBI:30616"/>
    </ligand>
</feature>
<evidence type="ECO:0000256" key="7">
    <source>
        <dbReference type="ARBA" id="ARBA00049929"/>
    </source>
</evidence>
<dbReference type="EC" id="6.1.1.2" evidence="8"/>
<dbReference type="AlphaFoldDB" id="A0A2W2B6V4"/>
<dbReference type="EMBL" id="QKTW01000022">
    <property type="protein sequence ID" value="PZF71737.1"/>
    <property type="molecule type" value="Genomic_DNA"/>
</dbReference>
<feature type="binding site" evidence="8">
    <location>
        <begin position="147"/>
        <end position="149"/>
    </location>
    <ligand>
        <name>ATP</name>
        <dbReference type="ChEBI" id="CHEBI:30616"/>
    </ligand>
</feature>
<feature type="binding site" evidence="8">
    <location>
        <begin position="19"/>
        <end position="20"/>
    </location>
    <ligand>
        <name>ATP</name>
        <dbReference type="ChEBI" id="CHEBI:30616"/>
    </ligand>
</feature>
<name>A0A2W2B6V4_9BACT</name>
<dbReference type="HAMAP" id="MF_00140_B">
    <property type="entry name" value="Trp_tRNA_synth_B"/>
    <property type="match status" value="1"/>
</dbReference>
<dbReference type="CDD" id="cd00806">
    <property type="entry name" value="TrpRS_core"/>
    <property type="match status" value="1"/>
</dbReference>
<dbReference type="PANTHER" id="PTHR43766">
    <property type="entry name" value="TRYPTOPHAN--TRNA LIGASE, MITOCHONDRIAL"/>
    <property type="match status" value="1"/>
</dbReference>
<dbReference type="Pfam" id="PF00579">
    <property type="entry name" value="tRNA-synt_1b"/>
    <property type="match status" value="1"/>
</dbReference>
<dbReference type="InterPro" id="IPR050203">
    <property type="entry name" value="Trp-tRNA_synthetase"/>
</dbReference>
<dbReference type="Proteomes" id="UP000248745">
    <property type="component" value="Unassembled WGS sequence"/>
</dbReference>
<dbReference type="PANTHER" id="PTHR43766:SF1">
    <property type="entry name" value="TRYPTOPHAN--TRNA LIGASE, MITOCHONDRIAL"/>
    <property type="match status" value="1"/>
</dbReference>
<keyword evidence="11" id="KW-1185">Reference proteome</keyword>
<dbReference type="InterPro" id="IPR014729">
    <property type="entry name" value="Rossmann-like_a/b/a_fold"/>
</dbReference>
<evidence type="ECO:0000256" key="2">
    <source>
        <dbReference type="ARBA" id="ARBA00022598"/>
    </source>
</evidence>
<feature type="short sequence motif" description="'HIGH' region" evidence="8">
    <location>
        <begin position="12"/>
        <end position="20"/>
    </location>
</feature>
<keyword evidence="3 8" id="KW-0547">Nucleotide-binding</keyword>
<dbReference type="GO" id="GO:0004830">
    <property type="term" value="F:tryptophan-tRNA ligase activity"/>
    <property type="evidence" value="ECO:0007669"/>
    <property type="project" value="UniProtKB-UniRule"/>
</dbReference>
<comment type="catalytic activity">
    <reaction evidence="7 8">
        <text>tRNA(Trp) + L-tryptophan + ATP = L-tryptophyl-tRNA(Trp) + AMP + diphosphate + H(+)</text>
        <dbReference type="Rhea" id="RHEA:24080"/>
        <dbReference type="Rhea" id="RHEA-COMP:9671"/>
        <dbReference type="Rhea" id="RHEA-COMP:9705"/>
        <dbReference type="ChEBI" id="CHEBI:15378"/>
        <dbReference type="ChEBI" id="CHEBI:30616"/>
        <dbReference type="ChEBI" id="CHEBI:33019"/>
        <dbReference type="ChEBI" id="CHEBI:57912"/>
        <dbReference type="ChEBI" id="CHEBI:78442"/>
        <dbReference type="ChEBI" id="CHEBI:78535"/>
        <dbReference type="ChEBI" id="CHEBI:456215"/>
        <dbReference type="EC" id="6.1.1.2"/>
    </reaction>
</comment>
<dbReference type="Gene3D" id="1.10.240.10">
    <property type="entry name" value="Tyrosyl-Transfer RNA Synthetase"/>
    <property type="match status" value="1"/>
</dbReference>
<dbReference type="InterPro" id="IPR002306">
    <property type="entry name" value="Trp-tRNA-ligase"/>
</dbReference>
<dbReference type="GO" id="GO:0005829">
    <property type="term" value="C:cytosol"/>
    <property type="evidence" value="ECO:0007669"/>
    <property type="project" value="TreeGrafter"/>
</dbReference>
<dbReference type="FunFam" id="1.10.240.10:FF:000005">
    <property type="entry name" value="Tryptophan--tRNA ligase"/>
    <property type="match status" value="1"/>
</dbReference>
<evidence type="ECO:0000313" key="11">
    <source>
        <dbReference type="Proteomes" id="UP000248745"/>
    </source>
</evidence>
<sequence length="338" mass="38225">MSKEIVVSGIRSTGFLHLGNYFGAIHNYVKMQEAYNCYFFVADYHSLTTHPDPKDLKGNVFRVAAENIASGLDPEKVALYAQSDIPEIPELYLLMNMLAYQGELEKVPTFKDKVRLNPRNVNAGLLTYPVLMASDILIHRATKVPVGKDQEQHLEMARNFANRFNQRYGAELFPEPHVFRFDESSVKILSLDGNGKMSKSENVNSTIYLSDDDDTIIKKLKKAKTDAGPAAPNSEKPDYIENLFTLMRLVSAPDTVQKFEDDYNNSSEGNVVIRYGDFKKQLAEDMVAFIRPIRENAAELQRDEDRLRKILKAGAEKARESAAKTIAEARKLIGINYY</sequence>
<evidence type="ECO:0000256" key="1">
    <source>
        <dbReference type="ARBA" id="ARBA00005594"/>
    </source>
</evidence>
<dbReference type="GO" id="GO:0006436">
    <property type="term" value="P:tryptophanyl-tRNA aminoacylation"/>
    <property type="evidence" value="ECO:0007669"/>
    <property type="project" value="UniProtKB-UniRule"/>
</dbReference>
<evidence type="ECO:0000256" key="9">
    <source>
        <dbReference type="RuleBase" id="RU363036"/>
    </source>
</evidence>
<reference evidence="10 11" key="1">
    <citation type="submission" date="2018-06" db="EMBL/GenBank/DDBJ databases">
        <title>Mucibacter soli gen. nov., sp. nov., a new member of the family Chitinophagaceae producing mucin.</title>
        <authorList>
            <person name="Kim M.-K."/>
            <person name="Park S."/>
            <person name="Kim T.-S."/>
            <person name="Joung Y."/>
            <person name="Han J.-H."/>
            <person name="Kim S.B."/>
        </authorList>
    </citation>
    <scope>NUCLEOTIDE SEQUENCE [LARGE SCALE GENOMIC DNA]</scope>
    <source>
        <strain evidence="10 11">R1-15</strain>
    </source>
</reference>
<dbReference type="InterPro" id="IPR002305">
    <property type="entry name" value="aa-tRNA-synth_Ic"/>
</dbReference>
<feature type="binding site" evidence="8">
    <location>
        <begin position="11"/>
        <end position="13"/>
    </location>
    <ligand>
        <name>ATP</name>
        <dbReference type="ChEBI" id="CHEBI:30616"/>
    </ligand>
</feature>
<comment type="caution">
    <text evidence="10">The sequence shown here is derived from an EMBL/GenBank/DDBJ whole genome shotgun (WGS) entry which is preliminary data.</text>
</comment>
<protein>
    <recommendedName>
        <fullName evidence="8">Tryptophan--tRNA ligase</fullName>
        <ecNumber evidence="8">6.1.1.2</ecNumber>
    </recommendedName>
    <alternativeName>
        <fullName evidence="8">Tryptophanyl-tRNA synthetase</fullName>
        <shortName evidence="8">TrpRS</shortName>
    </alternativeName>
</protein>
<accession>A0A2W2B6V4</accession>
<keyword evidence="5 8" id="KW-0648">Protein biosynthesis</keyword>
<evidence type="ECO:0000256" key="5">
    <source>
        <dbReference type="ARBA" id="ARBA00022917"/>
    </source>
</evidence>
<keyword evidence="6 8" id="KW-0030">Aminoacyl-tRNA synthetase</keyword>
<dbReference type="NCBIfam" id="TIGR00233">
    <property type="entry name" value="trpS"/>
    <property type="match status" value="1"/>
</dbReference>
<comment type="subunit">
    <text evidence="8">Homodimer.</text>
</comment>
<comment type="similarity">
    <text evidence="1 8 9">Belongs to the class-I aminoacyl-tRNA synthetase family.</text>
</comment>
<dbReference type="GO" id="GO:0005524">
    <property type="term" value="F:ATP binding"/>
    <property type="evidence" value="ECO:0007669"/>
    <property type="project" value="UniProtKB-UniRule"/>
</dbReference>
<feature type="binding site" evidence="8">
    <location>
        <position position="188"/>
    </location>
    <ligand>
        <name>ATP</name>
        <dbReference type="ChEBI" id="CHEBI:30616"/>
    </ligand>
</feature>
<keyword evidence="4 8" id="KW-0067">ATP-binding</keyword>
<evidence type="ECO:0000256" key="6">
    <source>
        <dbReference type="ARBA" id="ARBA00023146"/>
    </source>
</evidence>